<keyword evidence="1" id="KW-0472">Membrane</keyword>
<proteinExistence type="predicted"/>
<reference evidence="3" key="1">
    <citation type="submission" date="2018-09" db="EMBL/GenBank/DDBJ databases">
        <title>Complete Genome Sequencing of Sulfolobus sp. JCM 16834.</title>
        <authorList>
            <person name="Kato S."/>
            <person name="Itoh T."/>
            <person name="Ohkuma M."/>
        </authorList>
    </citation>
    <scope>NUCLEOTIDE SEQUENCE [LARGE SCALE GENOMIC DNA]</scope>
    <source>
        <strain evidence="3">IC-007</strain>
    </source>
</reference>
<dbReference type="Proteomes" id="UP000325030">
    <property type="component" value="Chromosome"/>
</dbReference>
<evidence type="ECO:0000313" key="2">
    <source>
        <dbReference type="EMBL" id="BBG25592.1"/>
    </source>
</evidence>
<organism evidence="2 3">
    <name type="scientific">Sulfuracidifex tepidarius</name>
    <dbReference type="NCBI Taxonomy" id="1294262"/>
    <lineage>
        <taxon>Archaea</taxon>
        <taxon>Thermoproteota</taxon>
        <taxon>Thermoprotei</taxon>
        <taxon>Sulfolobales</taxon>
        <taxon>Sulfolobaceae</taxon>
        <taxon>Sulfuracidifex</taxon>
    </lineage>
</organism>
<evidence type="ECO:0000313" key="3">
    <source>
        <dbReference type="Proteomes" id="UP000325030"/>
    </source>
</evidence>
<gene>
    <name evidence="2" type="ORF">IC007_0097</name>
</gene>
<name>A0A510DZC4_9CREN</name>
<dbReference type="AlphaFoldDB" id="A0A510DZC4"/>
<dbReference type="GeneID" id="41716618"/>
<feature type="transmembrane region" description="Helical" evidence="1">
    <location>
        <begin position="12"/>
        <end position="35"/>
    </location>
</feature>
<keyword evidence="1" id="KW-0812">Transmembrane</keyword>
<sequence>MVQRKDRRAISGSLTSFILIAASVVISLVVIGFGFGSLTYTSTPTVKQDGGMTIVNEGEGYYLTGVVTSSGNVAIDSVSVNGYMESINVKINQGENNLDIPLPSGFNPQQGQHYNVILGLSDGTNLNAYAYYG</sequence>
<keyword evidence="1" id="KW-1133">Transmembrane helix</keyword>
<evidence type="ECO:0000256" key="1">
    <source>
        <dbReference type="SAM" id="Phobius"/>
    </source>
</evidence>
<accession>A0A510DZC4</accession>
<dbReference type="EMBL" id="AP018930">
    <property type="protein sequence ID" value="BBG25592.1"/>
    <property type="molecule type" value="Genomic_DNA"/>
</dbReference>
<protein>
    <recommendedName>
        <fullName evidence="4">Archaeal Type IV pilin N-terminal domain-containing protein</fullName>
    </recommendedName>
</protein>
<dbReference type="RefSeq" id="WP_149564553.1">
    <property type="nucleotide sequence ID" value="NZ_AP018930.1"/>
</dbReference>
<evidence type="ECO:0008006" key="4">
    <source>
        <dbReference type="Google" id="ProtNLM"/>
    </source>
</evidence>